<evidence type="ECO:0000256" key="2">
    <source>
        <dbReference type="SAM" id="MobiDB-lite"/>
    </source>
</evidence>
<dbReference type="Pfam" id="PF18144">
    <property type="entry name" value="SMODS"/>
    <property type="match status" value="1"/>
</dbReference>
<evidence type="ECO:0000313" key="4">
    <source>
        <dbReference type="Proteomes" id="UP001226434"/>
    </source>
</evidence>
<gene>
    <name evidence="3" type="ORF">QJ048_16605</name>
</gene>
<organism evidence="3 4">
    <name type="scientific">Pinibacter soli</name>
    <dbReference type="NCBI Taxonomy" id="3044211"/>
    <lineage>
        <taxon>Bacteria</taxon>
        <taxon>Pseudomonadati</taxon>
        <taxon>Bacteroidota</taxon>
        <taxon>Chitinophagia</taxon>
        <taxon>Chitinophagales</taxon>
        <taxon>Chitinophagaceae</taxon>
        <taxon>Pinibacter</taxon>
    </lineage>
</organism>
<dbReference type="InterPro" id="IPR006116">
    <property type="entry name" value="NT_2-5OAS_ClassI-CCAase"/>
</dbReference>
<feature type="region of interest" description="Disordered" evidence="2">
    <location>
        <begin position="376"/>
        <end position="397"/>
    </location>
</feature>
<dbReference type="Proteomes" id="UP001226434">
    <property type="component" value="Unassembled WGS sequence"/>
</dbReference>
<dbReference type="EMBL" id="JASBRG010000007">
    <property type="protein sequence ID" value="MDI3321418.1"/>
    <property type="molecule type" value="Genomic_DNA"/>
</dbReference>
<comment type="caution">
    <text evidence="3">The sequence shown here is derived from an EMBL/GenBank/DDBJ whole genome shotgun (WGS) entry which is preliminary data.</text>
</comment>
<evidence type="ECO:0000256" key="1">
    <source>
        <dbReference type="ARBA" id="ARBA00023118"/>
    </source>
</evidence>
<dbReference type="RefSeq" id="WP_282335528.1">
    <property type="nucleotide sequence ID" value="NZ_JASBRG010000007.1"/>
</dbReference>
<dbReference type="CDD" id="cd05400">
    <property type="entry name" value="NT_2-5OAS_ClassI-CCAase"/>
    <property type="match status" value="1"/>
</dbReference>
<proteinExistence type="predicted"/>
<keyword evidence="4" id="KW-1185">Reference proteome</keyword>
<sequence>MMNDIFSNFMVQREDILTRIAESLQLDTTRRQRMESAYKALCTIINEDQGFFKGMEIDIYPQGSVAIGTTVKPFQGDEFDLDVVLHIKRGYSNFTPLEIYNALLKKLEGDGRYSHMVEKKRRCVRLNYAGDFHMDILPGCMIVISDEKNIMVPDRELKDWTISNPKGYVEWFLSIANLSKKSELQAYYNRLYELKAEIQELPDDDFLSKKPLQSAIQLIKRYRDIYFEHKSEFATSSIIITTIAAGFYRGENSIFGTIDSILTRIQQESRLPQFKTSRLKVTNPVNPNEDFSEKWDSDPRLYQHFLAFVKDLYEKWQMLKKDFSESALTYETLFGENIYKGAIRQQLQKLGQKSSNKLIQSGTLIIGANMRTDRDGNINLHTGERNERHRDFGDNIG</sequence>
<name>A0ABT6RFV3_9BACT</name>
<evidence type="ECO:0000313" key="3">
    <source>
        <dbReference type="EMBL" id="MDI3321418.1"/>
    </source>
</evidence>
<keyword evidence="1" id="KW-0051">Antiviral defense</keyword>
<accession>A0ABT6RFV3</accession>
<reference evidence="3 4" key="1">
    <citation type="submission" date="2023-05" db="EMBL/GenBank/DDBJ databases">
        <title>Genome sequence of Pinibacter sp. MAH-24.</title>
        <authorList>
            <person name="Huq M.A."/>
        </authorList>
    </citation>
    <scope>NUCLEOTIDE SEQUENCE [LARGE SCALE GENOMIC DNA]</scope>
    <source>
        <strain evidence="3 4">MAH-24</strain>
    </source>
</reference>
<protein>
    <submittedName>
        <fullName evidence="3">Nucleotidyltransferase</fullName>
    </submittedName>
</protein>